<proteinExistence type="predicted"/>
<feature type="region of interest" description="Disordered" evidence="1">
    <location>
        <begin position="225"/>
        <end position="262"/>
    </location>
</feature>
<dbReference type="RefSeq" id="WP_346756294.1">
    <property type="nucleotide sequence ID" value="NZ_JAUJEB010000001.1"/>
</dbReference>
<dbReference type="Pfam" id="PF18925">
    <property type="entry name" value="DUF5675"/>
    <property type="match status" value="1"/>
</dbReference>
<dbReference type="InterPro" id="IPR024408">
    <property type="entry name" value="Muramidase"/>
</dbReference>
<keyword evidence="2" id="KW-0472">Membrane</keyword>
<sequence>MYIRGKKIEGKYILNAIVAIGVFVIELLIIAYLYKLFSKVDISSGADGSIPVSLFDALAISLILVWFGVLIAYLAWAIHFYNINLGLTNEDWAAIKERINEGKARREMGEDVPEEELVEPTENPYKDETFGLPPGTIRGTLALSLLLGGFSLLIVSFGHPDVLGSSDIFRENYEFFKTAFLMMIAFYFGSKSLQYIMKPDRKSGTQIAPRGINKKTVVSDILSAPPETENAAPPPPAVDDSAFEAEPPPPPAASVPKSETTNIYDPDTLEVKNIINEFPQIKDNLNEKKLTQKNIIDAANANDIEPPIMMAVIKVESGGSGFLRDGRPKILFEGHKFYKHLKSAGEDVEALAKEHPTIIYAKWTKVHYIGGAGEHDRLDQAIKIHREAALKSASWGLFQILGEHAENLNYDSVETFVREQYESEQKHLEAFIRFIDRYDMIQLLKDRDWRGFARRYNGPGYERNNYHVKLEMAYAKYYNDLYPTLRTELIRTSDDSVQTLGEFRVLDNDHLLYTCKTLELAWRNNQINISCIPEGEYWVEKRYNTRRRNHFQILDVKGRSWILIRIGNYYTQIKGSVLVGERHIDINQDGYKDVTNSRKTMVELYRKLPKRFKLKIKHTDEVG</sequence>
<feature type="transmembrane region" description="Helical" evidence="2">
    <location>
        <begin position="140"/>
        <end position="159"/>
    </location>
</feature>
<evidence type="ECO:0000259" key="3">
    <source>
        <dbReference type="Pfam" id="PF11860"/>
    </source>
</evidence>
<accession>A0ABT8KZP8</accession>
<evidence type="ECO:0000313" key="5">
    <source>
        <dbReference type="EMBL" id="MDN5210957.1"/>
    </source>
</evidence>
<dbReference type="Gene3D" id="1.10.530.10">
    <property type="match status" value="1"/>
</dbReference>
<keyword evidence="2" id="KW-0812">Transmembrane</keyword>
<feature type="domain" description="N-acetylmuramidase" evidence="3">
    <location>
        <begin position="306"/>
        <end position="477"/>
    </location>
</feature>
<dbReference type="Proteomes" id="UP001172083">
    <property type="component" value="Unassembled WGS sequence"/>
</dbReference>
<comment type="caution">
    <text evidence="5">The sequence shown here is derived from an EMBL/GenBank/DDBJ whole genome shotgun (WGS) entry which is preliminary data.</text>
</comment>
<keyword evidence="6" id="KW-1185">Reference proteome</keyword>
<feature type="domain" description="DUF5675" evidence="4">
    <location>
        <begin position="489"/>
        <end position="608"/>
    </location>
</feature>
<evidence type="ECO:0000256" key="1">
    <source>
        <dbReference type="SAM" id="MobiDB-lite"/>
    </source>
</evidence>
<dbReference type="InterPro" id="IPR043732">
    <property type="entry name" value="DUF5675"/>
</dbReference>
<feature type="transmembrane region" description="Helical" evidence="2">
    <location>
        <begin position="12"/>
        <end position="34"/>
    </location>
</feature>
<dbReference type="EMBL" id="JAUJEB010000001">
    <property type="protein sequence ID" value="MDN5210957.1"/>
    <property type="molecule type" value="Genomic_DNA"/>
</dbReference>
<name>A0ABT8KZP8_9BACT</name>
<dbReference type="Pfam" id="PF11860">
    <property type="entry name" value="Muramidase"/>
    <property type="match status" value="1"/>
</dbReference>
<reference evidence="5" key="1">
    <citation type="submission" date="2023-06" db="EMBL/GenBank/DDBJ databases">
        <title>Genomic of Agaribacillus aureum.</title>
        <authorList>
            <person name="Wang G."/>
        </authorList>
    </citation>
    <scope>NUCLEOTIDE SEQUENCE</scope>
    <source>
        <strain evidence="5">BMA12</strain>
    </source>
</reference>
<evidence type="ECO:0000256" key="2">
    <source>
        <dbReference type="SAM" id="Phobius"/>
    </source>
</evidence>
<organism evidence="5 6">
    <name type="scientific">Agaribacillus aureus</name>
    <dbReference type="NCBI Taxonomy" id="3051825"/>
    <lineage>
        <taxon>Bacteria</taxon>
        <taxon>Pseudomonadati</taxon>
        <taxon>Bacteroidota</taxon>
        <taxon>Cytophagia</taxon>
        <taxon>Cytophagales</taxon>
        <taxon>Splendidivirgaceae</taxon>
        <taxon>Agaribacillus</taxon>
    </lineage>
</organism>
<keyword evidence="2" id="KW-1133">Transmembrane helix</keyword>
<evidence type="ECO:0000259" key="4">
    <source>
        <dbReference type="Pfam" id="PF18925"/>
    </source>
</evidence>
<evidence type="ECO:0000313" key="6">
    <source>
        <dbReference type="Proteomes" id="UP001172083"/>
    </source>
</evidence>
<gene>
    <name evidence="5" type="ORF">QQ020_02820</name>
</gene>
<feature type="transmembrane region" description="Helical" evidence="2">
    <location>
        <begin position="54"/>
        <end position="76"/>
    </location>
</feature>
<protein>
    <submittedName>
        <fullName evidence="5">DUF5675 family protein</fullName>
    </submittedName>
</protein>